<dbReference type="EMBL" id="JACYFG010000051">
    <property type="protein sequence ID" value="MBD5782086.1"/>
    <property type="molecule type" value="Genomic_DNA"/>
</dbReference>
<keyword evidence="1" id="KW-0479">Metal-binding</keyword>
<name>A0A927IJ92_9BACT</name>
<reference evidence="5" key="1">
    <citation type="submission" date="2020-09" db="EMBL/GenBank/DDBJ databases">
        <title>Pelagicoccus enzymogenes sp. nov. with an EPS production, isolated from marine sediment.</title>
        <authorList>
            <person name="Feng X."/>
        </authorList>
    </citation>
    <scope>NUCLEOTIDE SEQUENCE</scope>
    <source>
        <strain evidence="5">NFK12</strain>
    </source>
</reference>
<evidence type="ECO:0000313" key="5">
    <source>
        <dbReference type="EMBL" id="MBD5782086.1"/>
    </source>
</evidence>
<comment type="caution">
    <text evidence="5">The sequence shown here is derived from an EMBL/GenBank/DDBJ whole genome shotgun (WGS) entry which is preliminary data.</text>
</comment>
<dbReference type="Pfam" id="PF09243">
    <property type="entry name" value="Rsm22"/>
    <property type="match status" value="1"/>
</dbReference>
<evidence type="ECO:0000256" key="1">
    <source>
        <dbReference type="ARBA" id="ARBA00022723"/>
    </source>
</evidence>
<gene>
    <name evidence="5" type="ORF">IEN85_21485</name>
</gene>
<dbReference type="RefSeq" id="WP_191619153.1">
    <property type="nucleotide sequence ID" value="NZ_JACYFG010000051.1"/>
</dbReference>
<evidence type="ECO:0000256" key="4">
    <source>
        <dbReference type="ARBA" id="ARBA00023014"/>
    </source>
</evidence>
<dbReference type="GO" id="GO:0006412">
    <property type="term" value="P:translation"/>
    <property type="evidence" value="ECO:0007669"/>
    <property type="project" value="InterPro"/>
</dbReference>
<evidence type="ECO:0000313" key="6">
    <source>
        <dbReference type="Proteomes" id="UP000622317"/>
    </source>
</evidence>
<dbReference type="Proteomes" id="UP000622317">
    <property type="component" value="Unassembled WGS sequence"/>
</dbReference>
<dbReference type="SUPFAM" id="SSF53335">
    <property type="entry name" value="S-adenosyl-L-methionine-dependent methyltransferases"/>
    <property type="match status" value="1"/>
</dbReference>
<protein>
    <recommendedName>
        <fullName evidence="7">Small ribosomal subunit Rsm22</fullName>
    </recommendedName>
</protein>
<evidence type="ECO:0000256" key="2">
    <source>
        <dbReference type="ARBA" id="ARBA00022946"/>
    </source>
</evidence>
<accession>A0A927IJ92</accession>
<dbReference type="GO" id="GO:0046872">
    <property type="term" value="F:metal ion binding"/>
    <property type="evidence" value="ECO:0007669"/>
    <property type="project" value="UniProtKB-KW"/>
</dbReference>
<evidence type="ECO:0000256" key="3">
    <source>
        <dbReference type="ARBA" id="ARBA00023004"/>
    </source>
</evidence>
<evidence type="ECO:0008006" key="7">
    <source>
        <dbReference type="Google" id="ProtNLM"/>
    </source>
</evidence>
<organism evidence="5 6">
    <name type="scientific">Pelagicoccus enzymogenes</name>
    <dbReference type="NCBI Taxonomy" id="2773457"/>
    <lineage>
        <taxon>Bacteria</taxon>
        <taxon>Pseudomonadati</taxon>
        <taxon>Verrucomicrobiota</taxon>
        <taxon>Opitutia</taxon>
        <taxon>Puniceicoccales</taxon>
        <taxon>Pelagicoccaceae</taxon>
        <taxon>Pelagicoccus</taxon>
    </lineage>
</organism>
<dbReference type="GO" id="GO:0008168">
    <property type="term" value="F:methyltransferase activity"/>
    <property type="evidence" value="ECO:0007669"/>
    <property type="project" value="InterPro"/>
</dbReference>
<dbReference type="InterPro" id="IPR015324">
    <property type="entry name" value="Ribosomal_Rsm22-like"/>
</dbReference>
<keyword evidence="6" id="KW-1185">Reference proteome</keyword>
<dbReference type="GO" id="GO:0051536">
    <property type="term" value="F:iron-sulfur cluster binding"/>
    <property type="evidence" value="ECO:0007669"/>
    <property type="project" value="UniProtKB-KW"/>
</dbReference>
<sequence length="337" mass="38217">MQETDINWETLDRLRSRFLQSGANSGVYWQSEDDLAHYHATFAARIGWKWDNALALAAQAGFQLRSRSLFDWGCGSGIAALRVLDFFGPDAFDKVQLWDHSALACRFAQKTIQDAYPSLEVEIAPAPAPTSQFPIHNSLILVSHALNELGYEAQQQLSEQLQSAAQIIFVEPGDHASSRKVIAQREALRNEFQIEAPCTHCDACPMLKEENQRHWCHFFGKPPVEAFTEGFWSRFAQTMEIDLRSLPYSFLALSNKSLPASTDRPQAPAASRLIGRPRQFKGYTRLLSCDAAGLRDLELQKRDDKQLWKALKKEQSTLFRWQEIEDATNRLKSGETI</sequence>
<dbReference type="InterPro" id="IPR029063">
    <property type="entry name" value="SAM-dependent_MTases_sf"/>
</dbReference>
<keyword evidence="4" id="KW-0411">Iron-sulfur</keyword>
<keyword evidence="3" id="KW-0408">Iron</keyword>
<dbReference type="AlphaFoldDB" id="A0A927IJ92"/>
<keyword evidence="2" id="KW-0809">Transit peptide</keyword>
<proteinExistence type="predicted"/>